<evidence type="ECO:0000313" key="1">
    <source>
        <dbReference type="EMBL" id="KZV33138.1"/>
    </source>
</evidence>
<gene>
    <name evidence="1" type="ORF">F511_18154</name>
</gene>
<reference evidence="1 2" key="1">
    <citation type="journal article" date="2015" name="Proc. Natl. Acad. Sci. U.S.A.">
        <title>The resurrection genome of Boea hygrometrica: A blueprint for survival of dehydration.</title>
        <authorList>
            <person name="Xiao L."/>
            <person name="Yang G."/>
            <person name="Zhang L."/>
            <person name="Yang X."/>
            <person name="Zhao S."/>
            <person name="Ji Z."/>
            <person name="Zhou Q."/>
            <person name="Hu M."/>
            <person name="Wang Y."/>
            <person name="Chen M."/>
            <person name="Xu Y."/>
            <person name="Jin H."/>
            <person name="Xiao X."/>
            <person name="Hu G."/>
            <person name="Bao F."/>
            <person name="Hu Y."/>
            <person name="Wan P."/>
            <person name="Li L."/>
            <person name="Deng X."/>
            <person name="Kuang T."/>
            <person name="Xiang C."/>
            <person name="Zhu J.K."/>
            <person name="Oliver M.J."/>
            <person name="He Y."/>
        </authorList>
    </citation>
    <scope>NUCLEOTIDE SEQUENCE [LARGE SCALE GENOMIC DNA]</scope>
    <source>
        <strain evidence="2">cv. XS01</strain>
    </source>
</reference>
<proteinExistence type="predicted"/>
<accession>A0A2Z7BM20</accession>
<name>A0A2Z7BM20_9LAMI</name>
<keyword evidence="2" id="KW-1185">Reference proteome</keyword>
<organism evidence="1 2">
    <name type="scientific">Dorcoceras hygrometricum</name>
    <dbReference type="NCBI Taxonomy" id="472368"/>
    <lineage>
        <taxon>Eukaryota</taxon>
        <taxon>Viridiplantae</taxon>
        <taxon>Streptophyta</taxon>
        <taxon>Embryophyta</taxon>
        <taxon>Tracheophyta</taxon>
        <taxon>Spermatophyta</taxon>
        <taxon>Magnoliopsida</taxon>
        <taxon>eudicotyledons</taxon>
        <taxon>Gunneridae</taxon>
        <taxon>Pentapetalae</taxon>
        <taxon>asterids</taxon>
        <taxon>lamiids</taxon>
        <taxon>Lamiales</taxon>
        <taxon>Gesneriaceae</taxon>
        <taxon>Didymocarpoideae</taxon>
        <taxon>Trichosporeae</taxon>
        <taxon>Loxocarpinae</taxon>
        <taxon>Dorcoceras</taxon>
    </lineage>
</organism>
<dbReference type="EMBL" id="KV006333">
    <property type="protein sequence ID" value="KZV33138.1"/>
    <property type="molecule type" value="Genomic_DNA"/>
</dbReference>
<evidence type="ECO:0000313" key="2">
    <source>
        <dbReference type="Proteomes" id="UP000250235"/>
    </source>
</evidence>
<protein>
    <submittedName>
        <fullName evidence="1">Uncharacterized protein</fullName>
    </submittedName>
</protein>
<dbReference type="AlphaFoldDB" id="A0A2Z7BM20"/>
<dbReference type="Proteomes" id="UP000250235">
    <property type="component" value="Unassembled WGS sequence"/>
</dbReference>
<dbReference type="OrthoDB" id="1743261at2759"/>
<sequence>MRINLFNCFCAFQESDDLVFAVQAARASFVEVPDPDLDGDTLSREKEFRSRSTTGPIVKQSRKLRKDLPNALSYLIHFPQAVAKRADDTGPSSIPYDAEMCSEVDEFHKIVPWDSGIEDDYWFRSDHEVSATDLWGNKDS</sequence>